<dbReference type="EMBL" id="GEDG01022851">
    <property type="protein sequence ID" value="JAP17184.1"/>
    <property type="molecule type" value="Transcribed_RNA"/>
</dbReference>
<keyword evidence="2" id="KW-0732">Signal</keyword>
<feature type="non-terminal residue" evidence="3">
    <location>
        <position position="93"/>
    </location>
</feature>
<evidence type="ECO:0000256" key="1">
    <source>
        <dbReference type="SAM" id="MobiDB-lite"/>
    </source>
</evidence>
<organism evidence="3">
    <name type="scientific">Solanum chacoense</name>
    <name type="common">Chaco potato</name>
    <dbReference type="NCBI Taxonomy" id="4108"/>
    <lineage>
        <taxon>Eukaryota</taxon>
        <taxon>Viridiplantae</taxon>
        <taxon>Streptophyta</taxon>
        <taxon>Embryophyta</taxon>
        <taxon>Tracheophyta</taxon>
        <taxon>Spermatophyta</taxon>
        <taxon>Magnoliopsida</taxon>
        <taxon>eudicotyledons</taxon>
        <taxon>Gunneridae</taxon>
        <taxon>Pentapetalae</taxon>
        <taxon>asterids</taxon>
        <taxon>lamiids</taxon>
        <taxon>Solanales</taxon>
        <taxon>Solanaceae</taxon>
        <taxon>Solanoideae</taxon>
        <taxon>Solaneae</taxon>
        <taxon>Solanum</taxon>
    </lineage>
</organism>
<reference evidence="3" key="1">
    <citation type="submission" date="2015-12" db="EMBL/GenBank/DDBJ databases">
        <title>Gene expression during late stages of embryo sac development: a critical building block for successful pollen-pistil interactions.</title>
        <authorList>
            <person name="Liu Y."/>
            <person name="Joly V."/>
            <person name="Sabar M."/>
            <person name="Matton D.P."/>
        </authorList>
    </citation>
    <scope>NUCLEOTIDE SEQUENCE</scope>
</reference>
<dbReference type="AlphaFoldDB" id="A0A0V0HBF3"/>
<feature type="region of interest" description="Disordered" evidence="1">
    <location>
        <begin position="29"/>
        <end position="56"/>
    </location>
</feature>
<feature type="signal peptide" evidence="2">
    <location>
        <begin position="1"/>
        <end position="22"/>
    </location>
</feature>
<feature type="chain" id="PRO_5006865755" evidence="2">
    <location>
        <begin position="23"/>
        <end position="93"/>
    </location>
</feature>
<sequence length="93" mass="10563">MCKSILSHILLVYLQKVCFNLGQIVKRPATSRRGKDVGETEKVGVGREERDKKTESRNHRIYWAWDFHVGGLKFETPGQRKQARGFPSGSSSS</sequence>
<feature type="compositionally biased region" description="Basic and acidic residues" evidence="1">
    <location>
        <begin position="33"/>
        <end position="56"/>
    </location>
</feature>
<evidence type="ECO:0000313" key="3">
    <source>
        <dbReference type="EMBL" id="JAP17184.1"/>
    </source>
</evidence>
<evidence type="ECO:0000256" key="2">
    <source>
        <dbReference type="SAM" id="SignalP"/>
    </source>
</evidence>
<protein>
    <submittedName>
        <fullName evidence="3">Putative ovule protein</fullName>
    </submittedName>
</protein>
<accession>A0A0V0HBF3</accession>
<name>A0A0V0HBF3_SOLCH</name>
<proteinExistence type="predicted"/>